<evidence type="ECO:0000313" key="12">
    <source>
        <dbReference type="EMBL" id="KAE9610126.1"/>
    </source>
</evidence>
<evidence type="ECO:0000256" key="7">
    <source>
        <dbReference type="ARBA" id="ARBA00022777"/>
    </source>
</evidence>
<dbReference type="EMBL" id="WOCE01000007">
    <property type="protein sequence ID" value="KAE9610126.1"/>
    <property type="molecule type" value="Genomic_DNA"/>
</dbReference>
<keyword evidence="5" id="KW-0808">Transferase</keyword>
<comment type="caution">
    <text evidence="12">The sequence shown here is derived from an EMBL/GenBank/DDBJ whole genome shotgun (WGS) entry which is preliminary data.</text>
</comment>
<evidence type="ECO:0000256" key="3">
    <source>
        <dbReference type="ARBA" id="ARBA00022527"/>
    </source>
</evidence>
<dbReference type="GO" id="GO:0005634">
    <property type="term" value="C:nucleus"/>
    <property type="evidence" value="ECO:0007669"/>
    <property type="project" value="TreeGrafter"/>
</dbReference>
<dbReference type="PANTHER" id="PTHR24056:SF405">
    <property type="entry name" value="CYCLIN-DEPENDENT KINASE"/>
    <property type="match status" value="1"/>
</dbReference>
<keyword evidence="3" id="KW-0723">Serine/threonine-protein kinase</keyword>
<feature type="compositionally biased region" description="Polar residues" evidence="11">
    <location>
        <begin position="202"/>
        <end position="215"/>
    </location>
</feature>
<dbReference type="InterPro" id="IPR011009">
    <property type="entry name" value="Kinase-like_dom_sf"/>
</dbReference>
<dbReference type="GO" id="GO:0010556">
    <property type="term" value="P:regulation of macromolecule biosynthetic process"/>
    <property type="evidence" value="ECO:0007669"/>
    <property type="project" value="UniProtKB-ARBA"/>
</dbReference>
<dbReference type="InterPro" id="IPR045267">
    <property type="entry name" value="CDK11/PITSLRE_STKc"/>
</dbReference>
<dbReference type="GO" id="GO:0004693">
    <property type="term" value="F:cyclin-dependent protein serine/threonine kinase activity"/>
    <property type="evidence" value="ECO:0007669"/>
    <property type="project" value="UniProtKB-EC"/>
</dbReference>
<dbReference type="EC" id="2.7.11.22" evidence="2"/>
<evidence type="ECO:0000256" key="5">
    <source>
        <dbReference type="ARBA" id="ARBA00022679"/>
    </source>
</evidence>
<sequence>MAAGRKSVLRKRDSFEFSSGKGLGHCSNDSHSMEVDGSYNNYTTGSDKHFFHGGKEEREEGELCFEHGECDRGELLTQLEKKRKFSPILWNLTEKEAKASSEVRVMQDTIVSPFPPNLRNSPKAGDVSQEGISEVSPPNSSYVTPQKYYGNDKEDEDEENNVKGWNITMSRWASDGLSPRVADGKSKGLKAISSPEIGEFQSELSESTITRSSGTGERDHYLGCSAYDTDSEKEFPTDSMDDTGERNDVSDFPSDSDEDCGLIHVQTNRNMFQSCRSICEYEMIKKINEGTYGVVYKARDKKTGEVVAIKKVKMNISRDGFPLSALREMNILLSFDHPSIVDVKEVAVDDYDGTFMVMEYMEHDLKELMKAKKHPFSIGEIKSMMKQLIEGVKYIHDNWVIHRDLKTSNILLNNEGHLKICDFGLSRQYGSPLKPYTPVVVTLWYRAPELLLGAKEYSTAIDMWSVGCIMAELISKEALFAGKTEVEQLDKIFRTLGSPDEKIWPGLSKLPGSKGKFIKQPFNMLKRKFRATSFIGLPVLSELGFDLLEKLLTYDPEKRITAEEALLHDWFHESPLPKSDFMPILPSWRG</sequence>
<evidence type="ECO:0000256" key="1">
    <source>
        <dbReference type="ARBA" id="ARBA00006485"/>
    </source>
</evidence>
<dbReference type="OrthoDB" id="1732493at2759"/>
<dbReference type="Pfam" id="PF00069">
    <property type="entry name" value="Pkinase"/>
    <property type="match status" value="1"/>
</dbReference>
<protein>
    <recommendedName>
        <fullName evidence="2">cyclin-dependent kinase</fullName>
        <ecNumber evidence="2">2.7.11.22</ecNumber>
    </recommendedName>
</protein>
<evidence type="ECO:0000256" key="8">
    <source>
        <dbReference type="ARBA" id="ARBA00022840"/>
    </source>
</evidence>
<dbReference type="InterPro" id="IPR050108">
    <property type="entry name" value="CDK"/>
</dbReference>
<dbReference type="InterPro" id="IPR000719">
    <property type="entry name" value="Prot_kinase_dom"/>
</dbReference>
<reference evidence="13" key="1">
    <citation type="journal article" date="2020" name="Nat. Commun.">
        <title>Genome sequence of the cluster root forming white lupin.</title>
        <authorList>
            <person name="Hufnagel B."/>
            <person name="Marques A."/>
            <person name="Soriano A."/>
            <person name="Marques L."/>
            <person name="Divol F."/>
            <person name="Doumas P."/>
            <person name="Sallet E."/>
            <person name="Mancinotti D."/>
            <person name="Carrere S."/>
            <person name="Marande W."/>
            <person name="Arribat S."/>
            <person name="Keller J."/>
            <person name="Huneau C."/>
            <person name="Blein T."/>
            <person name="Aime D."/>
            <person name="Laguerre M."/>
            <person name="Taylor J."/>
            <person name="Schubert V."/>
            <person name="Nelson M."/>
            <person name="Geu-Flores F."/>
            <person name="Crespi M."/>
            <person name="Gallardo-Guerrero K."/>
            <person name="Delaux P.-M."/>
            <person name="Salse J."/>
            <person name="Berges H."/>
            <person name="Guyot R."/>
            <person name="Gouzy J."/>
            <person name="Peret B."/>
        </authorList>
    </citation>
    <scope>NUCLEOTIDE SEQUENCE [LARGE SCALE GENOMIC DNA]</scope>
    <source>
        <strain evidence="13">cv. Amiga</strain>
    </source>
</reference>
<evidence type="ECO:0000256" key="9">
    <source>
        <dbReference type="ARBA" id="ARBA00047811"/>
    </source>
</evidence>
<keyword evidence="7" id="KW-0418">Kinase</keyword>
<dbReference type="GO" id="GO:0005524">
    <property type="term" value="F:ATP binding"/>
    <property type="evidence" value="ECO:0007669"/>
    <property type="project" value="UniProtKB-KW"/>
</dbReference>
<name>A0A6A4Q9F5_LUPAL</name>
<comment type="catalytic activity">
    <reaction evidence="10">
        <text>L-seryl-[protein] + ATP = O-phospho-L-seryl-[protein] + ADP + H(+)</text>
        <dbReference type="Rhea" id="RHEA:17989"/>
        <dbReference type="Rhea" id="RHEA-COMP:9863"/>
        <dbReference type="Rhea" id="RHEA-COMP:11604"/>
        <dbReference type="ChEBI" id="CHEBI:15378"/>
        <dbReference type="ChEBI" id="CHEBI:29999"/>
        <dbReference type="ChEBI" id="CHEBI:30616"/>
        <dbReference type="ChEBI" id="CHEBI:83421"/>
        <dbReference type="ChEBI" id="CHEBI:456216"/>
        <dbReference type="EC" id="2.7.11.22"/>
    </reaction>
</comment>
<dbReference type="PROSITE" id="PS50011">
    <property type="entry name" value="PROTEIN_KINASE_DOM"/>
    <property type="match status" value="1"/>
</dbReference>
<evidence type="ECO:0000313" key="13">
    <source>
        <dbReference type="Proteomes" id="UP000447434"/>
    </source>
</evidence>
<dbReference type="Proteomes" id="UP000447434">
    <property type="component" value="Chromosome 7"/>
</dbReference>
<gene>
    <name evidence="12" type="ORF">Lalb_Chr07g0183281</name>
</gene>
<dbReference type="SUPFAM" id="SSF56112">
    <property type="entry name" value="Protein kinase-like (PK-like)"/>
    <property type="match status" value="1"/>
</dbReference>
<evidence type="ECO:0000256" key="11">
    <source>
        <dbReference type="SAM" id="MobiDB-lite"/>
    </source>
</evidence>
<dbReference type="FunFam" id="3.30.200.20:FF:000172">
    <property type="entry name" value="cyclin-dependent kinase G-2 isoform X1"/>
    <property type="match status" value="1"/>
</dbReference>
<dbReference type="InterPro" id="IPR008271">
    <property type="entry name" value="Ser/Thr_kinase_AS"/>
</dbReference>
<organism evidence="12 13">
    <name type="scientific">Lupinus albus</name>
    <name type="common">White lupine</name>
    <name type="synonym">Lupinus termis</name>
    <dbReference type="NCBI Taxonomy" id="3870"/>
    <lineage>
        <taxon>Eukaryota</taxon>
        <taxon>Viridiplantae</taxon>
        <taxon>Streptophyta</taxon>
        <taxon>Embryophyta</taxon>
        <taxon>Tracheophyta</taxon>
        <taxon>Spermatophyta</taxon>
        <taxon>Magnoliopsida</taxon>
        <taxon>eudicotyledons</taxon>
        <taxon>Gunneridae</taxon>
        <taxon>Pentapetalae</taxon>
        <taxon>rosids</taxon>
        <taxon>fabids</taxon>
        <taxon>Fabales</taxon>
        <taxon>Fabaceae</taxon>
        <taxon>Papilionoideae</taxon>
        <taxon>50 kb inversion clade</taxon>
        <taxon>genistoids sensu lato</taxon>
        <taxon>core genistoids</taxon>
        <taxon>Genisteae</taxon>
        <taxon>Lupinus</taxon>
    </lineage>
</organism>
<keyword evidence="4" id="KW-0597">Phosphoprotein</keyword>
<dbReference type="FunFam" id="1.10.510.10:FF:000211">
    <property type="entry name" value="Cyclin-dependent kinase G-2"/>
    <property type="match status" value="1"/>
</dbReference>
<dbReference type="Gene3D" id="1.10.510.10">
    <property type="entry name" value="Transferase(Phosphotransferase) domain 1"/>
    <property type="match status" value="1"/>
</dbReference>
<comment type="catalytic activity">
    <reaction evidence="9">
        <text>L-threonyl-[protein] + ATP = O-phospho-L-threonyl-[protein] + ADP + H(+)</text>
        <dbReference type="Rhea" id="RHEA:46608"/>
        <dbReference type="Rhea" id="RHEA-COMP:11060"/>
        <dbReference type="Rhea" id="RHEA-COMP:11605"/>
        <dbReference type="ChEBI" id="CHEBI:15378"/>
        <dbReference type="ChEBI" id="CHEBI:30013"/>
        <dbReference type="ChEBI" id="CHEBI:30616"/>
        <dbReference type="ChEBI" id="CHEBI:61977"/>
        <dbReference type="ChEBI" id="CHEBI:456216"/>
        <dbReference type="EC" id="2.7.11.22"/>
    </reaction>
</comment>
<evidence type="ECO:0000256" key="10">
    <source>
        <dbReference type="ARBA" id="ARBA00048367"/>
    </source>
</evidence>
<dbReference type="CDD" id="cd07843">
    <property type="entry name" value="STKc_CDC2L1"/>
    <property type="match status" value="1"/>
</dbReference>
<evidence type="ECO:0000256" key="2">
    <source>
        <dbReference type="ARBA" id="ARBA00012425"/>
    </source>
</evidence>
<dbReference type="PANTHER" id="PTHR24056">
    <property type="entry name" value="CELL DIVISION PROTEIN KINASE"/>
    <property type="match status" value="1"/>
</dbReference>
<feature type="region of interest" description="Disordered" evidence="11">
    <location>
        <begin position="112"/>
        <end position="159"/>
    </location>
</feature>
<keyword evidence="6" id="KW-0547">Nucleotide-binding</keyword>
<evidence type="ECO:0000256" key="4">
    <source>
        <dbReference type="ARBA" id="ARBA00022553"/>
    </source>
</evidence>
<dbReference type="SMART" id="SM00220">
    <property type="entry name" value="S_TKc"/>
    <property type="match status" value="1"/>
</dbReference>
<evidence type="ECO:0000256" key="6">
    <source>
        <dbReference type="ARBA" id="ARBA00022741"/>
    </source>
</evidence>
<feature type="region of interest" description="Disordered" evidence="11">
    <location>
        <begin position="200"/>
        <end position="223"/>
    </location>
</feature>
<dbReference type="PROSITE" id="PS00108">
    <property type="entry name" value="PROTEIN_KINASE_ST"/>
    <property type="match status" value="1"/>
</dbReference>
<dbReference type="AlphaFoldDB" id="A0A6A4Q9F5"/>
<keyword evidence="8" id="KW-0067">ATP-binding</keyword>
<accession>A0A6A4Q9F5</accession>
<dbReference type="Gene3D" id="3.30.200.20">
    <property type="entry name" value="Phosphorylase Kinase, domain 1"/>
    <property type="match status" value="1"/>
</dbReference>
<dbReference type="GO" id="GO:0080090">
    <property type="term" value="P:regulation of primary metabolic process"/>
    <property type="evidence" value="ECO:0007669"/>
    <property type="project" value="UniProtKB-ARBA"/>
</dbReference>
<comment type="similarity">
    <text evidence="1">Belongs to the protein kinase superfamily. CMGC Ser/Thr protein kinase family. CDC2/CDKX subfamily.</text>
</comment>
<proteinExistence type="inferred from homology"/>
<dbReference type="GO" id="GO:0007346">
    <property type="term" value="P:regulation of mitotic cell cycle"/>
    <property type="evidence" value="ECO:0007669"/>
    <property type="project" value="TreeGrafter"/>
</dbReference>
<keyword evidence="13" id="KW-1185">Reference proteome</keyword>